<accession>A0ABR0B8H0</accession>
<keyword evidence="2" id="KW-1185">Reference proteome</keyword>
<dbReference type="EMBL" id="JAOYFB010000040">
    <property type="protein sequence ID" value="KAK4037993.1"/>
    <property type="molecule type" value="Genomic_DNA"/>
</dbReference>
<name>A0ABR0B8H0_9CRUS</name>
<comment type="caution">
    <text evidence="1">The sequence shown here is derived from an EMBL/GenBank/DDBJ whole genome shotgun (WGS) entry which is preliminary data.</text>
</comment>
<reference evidence="1 2" key="1">
    <citation type="journal article" date="2023" name="Nucleic Acids Res.">
        <title>The hologenome of Daphnia magna reveals possible DNA methylation and microbiome-mediated evolution of the host genome.</title>
        <authorList>
            <person name="Chaturvedi A."/>
            <person name="Li X."/>
            <person name="Dhandapani V."/>
            <person name="Marshall H."/>
            <person name="Kissane S."/>
            <person name="Cuenca-Cambronero M."/>
            <person name="Asole G."/>
            <person name="Calvet F."/>
            <person name="Ruiz-Romero M."/>
            <person name="Marangio P."/>
            <person name="Guigo R."/>
            <person name="Rago D."/>
            <person name="Mirbahai L."/>
            <person name="Eastwood N."/>
            <person name="Colbourne J.K."/>
            <person name="Zhou J."/>
            <person name="Mallon E."/>
            <person name="Orsini L."/>
        </authorList>
    </citation>
    <scope>NUCLEOTIDE SEQUENCE [LARGE SCALE GENOMIC DNA]</scope>
    <source>
        <strain evidence="1">LRV0_1</strain>
    </source>
</reference>
<proteinExistence type="predicted"/>
<dbReference type="Proteomes" id="UP001234178">
    <property type="component" value="Unassembled WGS sequence"/>
</dbReference>
<sequence>MFISKLVGPRWECGTHKQIPLSDCSTGNHQLHISKTSNNGSFSADCPDRNCCPIGAPKPYQWHRCDEFIQFILKTINANKL</sequence>
<gene>
    <name evidence="1" type="ORF">OUZ56_030014</name>
</gene>
<evidence type="ECO:0000313" key="1">
    <source>
        <dbReference type="EMBL" id="KAK4037993.1"/>
    </source>
</evidence>
<organism evidence="1 2">
    <name type="scientific">Daphnia magna</name>
    <dbReference type="NCBI Taxonomy" id="35525"/>
    <lineage>
        <taxon>Eukaryota</taxon>
        <taxon>Metazoa</taxon>
        <taxon>Ecdysozoa</taxon>
        <taxon>Arthropoda</taxon>
        <taxon>Crustacea</taxon>
        <taxon>Branchiopoda</taxon>
        <taxon>Diplostraca</taxon>
        <taxon>Cladocera</taxon>
        <taxon>Anomopoda</taxon>
        <taxon>Daphniidae</taxon>
        <taxon>Daphnia</taxon>
    </lineage>
</organism>
<protein>
    <submittedName>
        <fullName evidence="1">Uncharacterized protein</fullName>
    </submittedName>
</protein>
<evidence type="ECO:0000313" key="2">
    <source>
        <dbReference type="Proteomes" id="UP001234178"/>
    </source>
</evidence>